<dbReference type="OrthoDB" id="3696535at2"/>
<organism evidence="1 2">
    <name type="scientific">Intrasporangium chromatireducens Q5-1</name>
    <dbReference type="NCBI Taxonomy" id="584657"/>
    <lineage>
        <taxon>Bacteria</taxon>
        <taxon>Bacillati</taxon>
        <taxon>Actinomycetota</taxon>
        <taxon>Actinomycetes</taxon>
        <taxon>Micrococcales</taxon>
        <taxon>Intrasporangiaceae</taxon>
        <taxon>Intrasporangium</taxon>
    </lineage>
</organism>
<dbReference type="Gene3D" id="3.30.70.3090">
    <property type="entry name" value="ORF SCO4226, nickel-binding ferredoxin-like monomer"/>
    <property type="match status" value="1"/>
</dbReference>
<dbReference type="AlphaFoldDB" id="W9GF06"/>
<dbReference type="EMBL" id="AWQS01000185">
    <property type="protein sequence ID" value="EWT04796.1"/>
    <property type="molecule type" value="Genomic_DNA"/>
</dbReference>
<dbReference type="InterPro" id="IPR025336">
    <property type="entry name" value="SCO4226-like"/>
</dbReference>
<dbReference type="InterPro" id="IPR042557">
    <property type="entry name" value="SCO4226"/>
</dbReference>
<dbReference type="Proteomes" id="UP000019494">
    <property type="component" value="Unassembled WGS sequence"/>
</dbReference>
<evidence type="ECO:0000313" key="2">
    <source>
        <dbReference type="Proteomes" id="UP000019494"/>
    </source>
</evidence>
<gene>
    <name evidence="1" type="ORF">N864_08010</name>
</gene>
<accession>W9GF06</accession>
<reference evidence="2" key="1">
    <citation type="submission" date="2013-08" db="EMBL/GenBank/DDBJ databases">
        <title>Intrasporangium oryzae NRRL B-24470.</title>
        <authorList>
            <person name="Liu H."/>
            <person name="Wang G."/>
        </authorList>
    </citation>
    <scope>NUCLEOTIDE SEQUENCE [LARGE SCALE GENOMIC DNA]</scope>
    <source>
        <strain evidence="2">Q5-1</strain>
    </source>
</reference>
<dbReference type="RefSeq" id="WP_034719481.1">
    <property type="nucleotide sequence ID" value="NZ_AWQS01000185.1"/>
</dbReference>
<dbReference type="PATRIC" id="fig|584657.3.peg.3326"/>
<proteinExistence type="predicted"/>
<protein>
    <submittedName>
        <fullName evidence="1">Gualylate cyclase</fullName>
    </submittedName>
</protein>
<comment type="caution">
    <text evidence="1">The sequence shown here is derived from an EMBL/GenBank/DDBJ whole genome shotgun (WGS) entry which is preliminary data.</text>
</comment>
<name>W9GF06_9MICO</name>
<evidence type="ECO:0000313" key="1">
    <source>
        <dbReference type="EMBL" id="EWT04796.1"/>
    </source>
</evidence>
<dbReference type="Pfam" id="PF14026">
    <property type="entry name" value="SCO4226-like"/>
    <property type="match status" value="1"/>
</dbReference>
<sequence>MPLFMDVHALGDGVTMDDVAKAHAADLATQGAHDVNYLRYWVDEAKGQIFCLVEAPDAEAANTVHREAHGLVADHIFEVKEGS</sequence>
<keyword evidence="2" id="KW-1185">Reference proteome</keyword>